<accession>A0AAW6RM64</accession>
<reference evidence="3 4" key="1">
    <citation type="submission" date="2023-04" db="EMBL/GenBank/DDBJ databases">
        <title>Ottowia paracancer sp. nov., isolated from human stomach.</title>
        <authorList>
            <person name="Song Y."/>
        </authorList>
    </citation>
    <scope>NUCLEOTIDE SEQUENCE [LARGE SCALE GENOMIC DNA]</scope>
    <source>
        <strain evidence="3 4">10c7w1</strain>
    </source>
</reference>
<dbReference type="GO" id="GO:0032259">
    <property type="term" value="P:methylation"/>
    <property type="evidence" value="ECO:0007669"/>
    <property type="project" value="UniProtKB-KW"/>
</dbReference>
<evidence type="ECO:0000313" key="4">
    <source>
        <dbReference type="Proteomes" id="UP001237156"/>
    </source>
</evidence>
<dbReference type="AlphaFoldDB" id="A0AAW6RM64"/>
<comment type="caution">
    <text evidence="3">The sequence shown here is derived from an EMBL/GenBank/DDBJ whole genome shotgun (WGS) entry which is preliminary data.</text>
</comment>
<dbReference type="InterPro" id="IPR007213">
    <property type="entry name" value="Ppm1/Ppm2/Tcmp"/>
</dbReference>
<dbReference type="RefSeq" id="WP_279524757.1">
    <property type="nucleotide sequence ID" value="NZ_JARVII010000019.1"/>
</dbReference>
<dbReference type="Proteomes" id="UP001237156">
    <property type="component" value="Unassembled WGS sequence"/>
</dbReference>
<name>A0AAW6RM64_9BURK</name>
<evidence type="ECO:0000256" key="2">
    <source>
        <dbReference type="ARBA" id="ARBA00022679"/>
    </source>
</evidence>
<protein>
    <submittedName>
        <fullName evidence="3">Class I SAM-dependent methyltransferase</fullName>
        <ecNumber evidence="3">2.1.1.-</ecNumber>
    </submittedName>
</protein>
<dbReference type="PANTHER" id="PTHR43619">
    <property type="entry name" value="S-ADENOSYL-L-METHIONINE-DEPENDENT METHYLTRANSFERASE YKTD-RELATED"/>
    <property type="match status" value="1"/>
</dbReference>
<dbReference type="EMBL" id="JARVII010000019">
    <property type="protein sequence ID" value="MDG9699947.1"/>
    <property type="molecule type" value="Genomic_DNA"/>
</dbReference>
<proteinExistence type="predicted"/>
<dbReference type="InterPro" id="IPR029063">
    <property type="entry name" value="SAM-dependent_MTases_sf"/>
</dbReference>
<evidence type="ECO:0000256" key="1">
    <source>
        <dbReference type="ARBA" id="ARBA00022603"/>
    </source>
</evidence>
<organism evidence="3 4">
    <name type="scientific">Ottowia cancrivicina</name>
    <dbReference type="NCBI Taxonomy" id="3040346"/>
    <lineage>
        <taxon>Bacteria</taxon>
        <taxon>Pseudomonadati</taxon>
        <taxon>Pseudomonadota</taxon>
        <taxon>Betaproteobacteria</taxon>
        <taxon>Burkholderiales</taxon>
        <taxon>Comamonadaceae</taxon>
        <taxon>Ottowia</taxon>
    </lineage>
</organism>
<dbReference type="PANTHER" id="PTHR43619:SF2">
    <property type="entry name" value="S-ADENOSYL-L-METHIONINE-DEPENDENT METHYLTRANSFERASES SUPERFAMILY PROTEIN"/>
    <property type="match status" value="1"/>
</dbReference>
<keyword evidence="2 3" id="KW-0808">Transferase</keyword>
<sequence>MQPGLTGISETMLWTLHNRASEAARPDGCLRDPMCLHIYRALHYDYERHFGHADGSHGVRSQLFDEHLRIFLAAHPRAAIVNLGEGLETQRYRIDAPEALWISVDVPEALAIRERFIQPDARHLHVRASALDTAAWFGAVPPGRPCFITAQGLFMYFSEEEMARFARALAQRFPGAILMFDYISRSLSRRTLSKHGWMKTPYYRTPPMPWGVNRDELEPLFSRWLGQPVRVHNVTFVFPRGPLHWFIPMSEHYLPWLANHFPGVCWLQLPQEGSSGQEPVST</sequence>
<gene>
    <name evidence="3" type="ORF">QB898_09530</name>
</gene>
<keyword evidence="1 3" id="KW-0489">Methyltransferase</keyword>
<dbReference type="GO" id="GO:0008168">
    <property type="term" value="F:methyltransferase activity"/>
    <property type="evidence" value="ECO:0007669"/>
    <property type="project" value="UniProtKB-KW"/>
</dbReference>
<dbReference type="Pfam" id="PF04072">
    <property type="entry name" value="LCM"/>
    <property type="match status" value="1"/>
</dbReference>
<dbReference type="Gene3D" id="3.40.50.150">
    <property type="entry name" value="Vaccinia Virus protein VP39"/>
    <property type="match status" value="1"/>
</dbReference>
<dbReference type="EC" id="2.1.1.-" evidence="3"/>
<keyword evidence="4" id="KW-1185">Reference proteome</keyword>
<dbReference type="SUPFAM" id="SSF53335">
    <property type="entry name" value="S-adenosyl-L-methionine-dependent methyltransferases"/>
    <property type="match status" value="1"/>
</dbReference>
<evidence type="ECO:0000313" key="3">
    <source>
        <dbReference type="EMBL" id="MDG9699947.1"/>
    </source>
</evidence>